<reference evidence="5 6" key="1">
    <citation type="submission" date="2024-06" db="EMBL/GenBank/DDBJ databases">
        <title>A chromosome level genome sequence of Diviner's sage (Salvia divinorum).</title>
        <authorList>
            <person name="Ford S.A."/>
            <person name="Ro D.-K."/>
            <person name="Ness R.W."/>
            <person name="Phillips M.A."/>
        </authorList>
    </citation>
    <scope>NUCLEOTIDE SEQUENCE [LARGE SCALE GENOMIC DNA]</scope>
    <source>
        <strain evidence="5">SAF-2024a</strain>
        <tissue evidence="5">Leaf</tissue>
    </source>
</reference>
<keyword evidence="3" id="KW-1133">Transmembrane helix</keyword>
<keyword evidence="5" id="KW-0808">Transferase</keyword>
<evidence type="ECO:0000256" key="1">
    <source>
        <dbReference type="ARBA" id="ARBA00022801"/>
    </source>
</evidence>
<dbReference type="AlphaFoldDB" id="A0ABD1I264"/>
<keyword evidence="6" id="KW-1185">Reference proteome</keyword>
<dbReference type="GO" id="GO:0016762">
    <property type="term" value="F:xyloglucan:xyloglucosyl transferase activity"/>
    <property type="evidence" value="ECO:0007669"/>
    <property type="project" value="UniProtKB-EC"/>
</dbReference>
<dbReference type="PROSITE" id="PS51762">
    <property type="entry name" value="GH16_2"/>
    <property type="match status" value="1"/>
</dbReference>
<dbReference type="Pfam" id="PF00722">
    <property type="entry name" value="Glyco_hydro_16"/>
    <property type="match status" value="1"/>
</dbReference>
<keyword evidence="3" id="KW-0472">Membrane</keyword>
<keyword evidence="5" id="KW-0328">Glycosyltransferase</keyword>
<evidence type="ECO:0000256" key="3">
    <source>
        <dbReference type="SAM" id="Phobius"/>
    </source>
</evidence>
<gene>
    <name evidence="5" type="ORF">AAHA92_05354</name>
</gene>
<keyword evidence="1" id="KW-0378">Hydrolase</keyword>
<evidence type="ECO:0000259" key="4">
    <source>
        <dbReference type="PROSITE" id="PS51762"/>
    </source>
</evidence>
<evidence type="ECO:0000313" key="6">
    <source>
        <dbReference type="Proteomes" id="UP001567538"/>
    </source>
</evidence>
<dbReference type="EC" id="2.4.1.207" evidence="5"/>
<name>A0ABD1I264_SALDI</name>
<feature type="transmembrane region" description="Helical" evidence="3">
    <location>
        <begin position="81"/>
        <end position="102"/>
    </location>
</feature>
<organism evidence="5 6">
    <name type="scientific">Salvia divinorum</name>
    <name type="common">Maria pastora</name>
    <name type="synonym">Diviner's sage</name>
    <dbReference type="NCBI Taxonomy" id="28513"/>
    <lineage>
        <taxon>Eukaryota</taxon>
        <taxon>Viridiplantae</taxon>
        <taxon>Streptophyta</taxon>
        <taxon>Embryophyta</taxon>
        <taxon>Tracheophyta</taxon>
        <taxon>Spermatophyta</taxon>
        <taxon>Magnoliopsida</taxon>
        <taxon>eudicotyledons</taxon>
        <taxon>Gunneridae</taxon>
        <taxon>Pentapetalae</taxon>
        <taxon>asterids</taxon>
        <taxon>lamiids</taxon>
        <taxon>Lamiales</taxon>
        <taxon>Lamiaceae</taxon>
        <taxon>Nepetoideae</taxon>
        <taxon>Mentheae</taxon>
        <taxon>Salviinae</taxon>
        <taxon>Salvia</taxon>
        <taxon>Salvia subgen. Calosphace</taxon>
    </lineage>
</organism>
<dbReference type="InterPro" id="IPR000757">
    <property type="entry name" value="Beta-glucanase-like"/>
</dbReference>
<keyword evidence="3" id="KW-0812">Transmembrane</keyword>
<dbReference type="Proteomes" id="UP001567538">
    <property type="component" value="Unassembled WGS sequence"/>
</dbReference>
<evidence type="ECO:0000256" key="2">
    <source>
        <dbReference type="ARBA" id="ARBA00023295"/>
    </source>
</evidence>
<dbReference type="InterPro" id="IPR044791">
    <property type="entry name" value="Beta-glucanase/XTH"/>
</dbReference>
<proteinExistence type="predicted"/>
<sequence>MGDAAFCESTILVVSILLGVVVLSSDSGDFYRDAEITWGEGCGKVVEGGQQLTLSLDQYSGSGFQSKNEYLFGRFDMQMKLILGNSVGTVTTFFVISCLLYFSDSHIQLIDLFVSSSKFELQLSSQGAGHDEIDFKFLRNSSGEPYTIHTNVYFGVKVTRNCSSTSGSTRLHLSTPIPLSGIPNASYLWWTTLRSGFSTITKPSRLLSLKRRR</sequence>
<comment type="caution">
    <text evidence="5">The sequence shown here is derived from an EMBL/GenBank/DDBJ whole genome shotgun (WGS) entry which is preliminary data.</text>
</comment>
<dbReference type="EMBL" id="JBEAFC010000003">
    <property type="protein sequence ID" value="KAL1562821.1"/>
    <property type="molecule type" value="Genomic_DNA"/>
</dbReference>
<dbReference type="Gene3D" id="2.60.120.200">
    <property type="match status" value="1"/>
</dbReference>
<evidence type="ECO:0000313" key="5">
    <source>
        <dbReference type="EMBL" id="KAL1562821.1"/>
    </source>
</evidence>
<dbReference type="GO" id="GO:0016798">
    <property type="term" value="F:hydrolase activity, acting on glycosyl bonds"/>
    <property type="evidence" value="ECO:0007669"/>
    <property type="project" value="UniProtKB-KW"/>
</dbReference>
<accession>A0ABD1I264</accession>
<feature type="domain" description="GH16" evidence="4">
    <location>
        <begin position="24"/>
        <end position="213"/>
    </location>
</feature>
<dbReference type="InterPro" id="IPR013320">
    <property type="entry name" value="ConA-like_dom_sf"/>
</dbReference>
<protein>
    <submittedName>
        <fullName evidence="5">Xyloglucan:xyloglucosyl transferase</fullName>
        <ecNumber evidence="5">2.4.1.207</ecNumber>
    </submittedName>
</protein>
<dbReference type="SUPFAM" id="SSF49899">
    <property type="entry name" value="Concanavalin A-like lectins/glucanases"/>
    <property type="match status" value="1"/>
</dbReference>
<keyword evidence="2" id="KW-0326">Glycosidase</keyword>
<dbReference type="PANTHER" id="PTHR31062">
    <property type="entry name" value="XYLOGLUCAN ENDOTRANSGLUCOSYLASE/HYDROLASE PROTEIN 8-RELATED"/>
    <property type="match status" value="1"/>
</dbReference>